<accession>A0A914PE43</accession>
<sequence>MSEYYNIPFLKEECEEFLSFMDITVENIEFLVDFAHKYSFKSFSAKLGEFFRYNFYDIVSSDEFIHYKKPFVRILSYCEKAGSAEEELVFAKVCFFFLFYKHKFSYVYGFFKSPPNAINLVSLDAQ</sequence>
<keyword evidence="1" id="KW-1185">Reference proteome</keyword>
<dbReference type="Gene3D" id="3.30.710.10">
    <property type="entry name" value="Potassium Channel Kv1.1, Chain A"/>
    <property type="match status" value="1"/>
</dbReference>
<dbReference type="WBParaSite" id="PDA_v2.g16445.t1">
    <property type="protein sequence ID" value="PDA_v2.g16445.t1"/>
    <property type="gene ID" value="PDA_v2.g16445"/>
</dbReference>
<dbReference type="Proteomes" id="UP000887578">
    <property type="component" value="Unplaced"/>
</dbReference>
<evidence type="ECO:0000313" key="2">
    <source>
        <dbReference type="WBParaSite" id="PDA_v2.g16445.t1"/>
    </source>
</evidence>
<organism evidence="1 2">
    <name type="scientific">Panagrolaimus davidi</name>
    <dbReference type="NCBI Taxonomy" id="227884"/>
    <lineage>
        <taxon>Eukaryota</taxon>
        <taxon>Metazoa</taxon>
        <taxon>Ecdysozoa</taxon>
        <taxon>Nematoda</taxon>
        <taxon>Chromadorea</taxon>
        <taxon>Rhabditida</taxon>
        <taxon>Tylenchina</taxon>
        <taxon>Panagrolaimomorpha</taxon>
        <taxon>Panagrolaimoidea</taxon>
        <taxon>Panagrolaimidae</taxon>
        <taxon>Panagrolaimus</taxon>
    </lineage>
</organism>
<evidence type="ECO:0000313" key="1">
    <source>
        <dbReference type="Proteomes" id="UP000887578"/>
    </source>
</evidence>
<dbReference type="AlphaFoldDB" id="A0A914PE43"/>
<proteinExistence type="predicted"/>
<protein>
    <submittedName>
        <fullName evidence="2">Uncharacterized protein</fullName>
    </submittedName>
</protein>
<name>A0A914PE43_9BILA</name>
<dbReference type="InterPro" id="IPR011333">
    <property type="entry name" value="SKP1/BTB/POZ_sf"/>
</dbReference>
<reference evidence="2" key="1">
    <citation type="submission" date="2022-11" db="UniProtKB">
        <authorList>
            <consortium name="WormBaseParasite"/>
        </authorList>
    </citation>
    <scope>IDENTIFICATION</scope>
</reference>